<dbReference type="Pfam" id="PF09544">
    <property type="entry name" value="DUF2381"/>
    <property type="match status" value="1"/>
</dbReference>
<organism evidence="2 3">
    <name type="scientific">Corallococcus terminator</name>
    <dbReference type="NCBI Taxonomy" id="2316733"/>
    <lineage>
        <taxon>Bacteria</taxon>
        <taxon>Pseudomonadati</taxon>
        <taxon>Myxococcota</taxon>
        <taxon>Myxococcia</taxon>
        <taxon>Myxococcales</taxon>
        <taxon>Cystobacterineae</taxon>
        <taxon>Myxococcaceae</taxon>
        <taxon>Corallococcus</taxon>
    </lineage>
</organism>
<dbReference type="AlphaFoldDB" id="A0A3A8HBJ6"/>
<evidence type="ECO:0000313" key="3">
    <source>
        <dbReference type="Proteomes" id="UP000268094"/>
    </source>
</evidence>
<dbReference type="Proteomes" id="UP000268094">
    <property type="component" value="Unassembled WGS sequence"/>
</dbReference>
<protein>
    <submittedName>
        <fullName evidence="2">DUF2381 family protein</fullName>
    </submittedName>
</protein>
<comment type="caution">
    <text evidence="2">The sequence shown here is derived from an EMBL/GenBank/DDBJ whole genome shotgun (WGS) entry which is preliminary data.</text>
</comment>
<evidence type="ECO:0000256" key="1">
    <source>
        <dbReference type="SAM" id="SignalP"/>
    </source>
</evidence>
<sequence>MLSLQSVFVFMLFAAPAGAQPAAAQAQTSAPAQREMRSRELIINDENANTLHEIHVAGGAPTSLVLPQPLADQGGAILAAPPDIIPTPSRVPASATRLLVLSPAKDVPAGKSFPLTLTFADGTVQSFRLVTVAEEVDIQIAVKLQMQAKASAASAPALTAAINSLRAQLDECQATSDVAGTARIAALVLRQDLDKPQAFTAERRNVRHRDKQSRLLVEARAVYRLFGQSFLVLGVQNRDASANWQMEKAEIAVSGGSSSQDAKVLSAQMDVLSLPPDETARVVIAFETPAQGADQRYLIRLFERGGNRHVELTDVQL</sequence>
<dbReference type="RefSeq" id="WP_120545837.1">
    <property type="nucleotide sequence ID" value="NZ_RAVZ01000602.1"/>
</dbReference>
<keyword evidence="3" id="KW-1185">Reference proteome</keyword>
<proteinExistence type="predicted"/>
<feature type="chain" id="PRO_5017368681" evidence="1">
    <location>
        <begin position="20"/>
        <end position="317"/>
    </location>
</feature>
<name>A0A3A8HBJ6_9BACT</name>
<feature type="signal peptide" evidence="1">
    <location>
        <begin position="1"/>
        <end position="19"/>
    </location>
</feature>
<gene>
    <name evidence="2" type="ORF">D7V88_40615</name>
</gene>
<reference evidence="3" key="1">
    <citation type="submission" date="2018-09" db="EMBL/GenBank/DDBJ databases">
        <authorList>
            <person name="Livingstone P.G."/>
            <person name="Whitworth D.E."/>
        </authorList>
    </citation>
    <scope>NUCLEOTIDE SEQUENCE [LARGE SCALE GENOMIC DNA]</scope>
    <source>
        <strain evidence="3">CA054A</strain>
    </source>
</reference>
<dbReference type="InterPro" id="IPR011754">
    <property type="entry name" value="Mxa_paralog_2268"/>
</dbReference>
<evidence type="ECO:0000313" key="2">
    <source>
        <dbReference type="EMBL" id="RKG68549.1"/>
    </source>
</evidence>
<keyword evidence="1" id="KW-0732">Signal</keyword>
<dbReference type="NCBIfam" id="TIGR02268">
    <property type="entry name" value="Myxococcus xanthus paralogous family TIGR02268"/>
    <property type="match status" value="1"/>
</dbReference>
<dbReference type="EMBL" id="RAVZ01000602">
    <property type="protein sequence ID" value="RKG68549.1"/>
    <property type="molecule type" value="Genomic_DNA"/>
</dbReference>
<accession>A0A3A8HBJ6</accession>